<proteinExistence type="predicted"/>
<dbReference type="PANTHER" id="PTHR47797:SF1">
    <property type="entry name" value="CYTOCHROME B561 DOMAIN-CONTAINING PROTEIN-RELATED"/>
    <property type="match status" value="1"/>
</dbReference>
<dbReference type="Proteomes" id="UP000054466">
    <property type="component" value="Unassembled WGS sequence"/>
</dbReference>
<feature type="transmembrane region" description="Helical" evidence="7">
    <location>
        <begin position="141"/>
        <end position="161"/>
    </location>
</feature>
<keyword evidence="3 7" id="KW-0812">Transmembrane</keyword>
<evidence type="ECO:0000256" key="1">
    <source>
        <dbReference type="ARBA" id="ARBA00004370"/>
    </source>
</evidence>
<dbReference type="VEuPathDB" id="FungiDB:PV07_09775"/>
<keyword evidence="8" id="KW-0732">Signal</keyword>
<keyword evidence="2" id="KW-0813">Transport</keyword>
<feature type="transmembrane region" description="Helical" evidence="7">
    <location>
        <begin position="79"/>
        <end position="103"/>
    </location>
</feature>
<feature type="signal peptide" evidence="8">
    <location>
        <begin position="1"/>
        <end position="23"/>
    </location>
</feature>
<keyword evidence="11" id="KW-1185">Reference proteome</keyword>
<feature type="transmembrane region" description="Helical" evidence="7">
    <location>
        <begin position="216"/>
        <end position="237"/>
    </location>
</feature>
<evidence type="ECO:0000256" key="7">
    <source>
        <dbReference type="SAM" id="Phobius"/>
    </source>
</evidence>
<dbReference type="STRING" id="569365.A0A0D1Z8T4"/>
<evidence type="ECO:0000256" key="4">
    <source>
        <dbReference type="ARBA" id="ARBA00022982"/>
    </source>
</evidence>
<evidence type="ECO:0000256" key="8">
    <source>
        <dbReference type="SAM" id="SignalP"/>
    </source>
</evidence>
<dbReference type="GO" id="GO:0016020">
    <property type="term" value="C:membrane"/>
    <property type="evidence" value="ECO:0007669"/>
    <property type="project" value="UniProtKB-SubCell"/>
</dbReference>
<gene>
    <name evidence="10" type="ORF">PV07_09775</name>
</gene>
<evidence type="ECO:0000256" key="6">
    <source>
        <dbReference type="ARBA" id="ARBA00023136"/>
    </source>
</evidence>
<evidence type="ECO:0000313" key="11">
    <source>
        <dbReference type="Proteomes" id="UP000054466"/>
    </source>
</evidence>
<evidence type="ECO:0000256" key="2">
    <source>
        <dbReference type="ARBA" id="ARBA00022448"/>
    </source>
</evidence>
<dbReference type="HOGENOM" id="CLU_924394_0_0_1"/>
<feature type="transmembrane region" description="Helical" evidence="7">
    <location>
        <begin position="110"/>
        <end position="135"/>
    </location>
</feature>
<keyword evidence="6 7" id="KW-0472">Membrane</keyword>
<protein>
    <recommendedName>
        <fullName evidence="9">Cytochrome b561 domain-containing protein</fullName>
    </recommendedName>
</protein>
<dbReference type="Gene3D" id="1.20.120.1770">
    <property type="match status" value="1"/>
</dbReference>
<name>A0A0D1Z8T4_9EURO</name>
<sequence length="301" mass="32490">MALNQWTSTFLLLVSLSATLTLAQLVPASPPTATVPIVSASSPWLTTATPTSNPAYHPASLAWSTGASKFPSYFGEAKIAHAALGAAAFLLCFPLGGIIVKVWPHRHIVWIHAAIQAVGLAIFVASTGLGIWMGLKIDALDHYHCVIGLVILGLLLLQPLMKLHWFHEKIPKVVHFVHIHLWLGRALILLGIVDGGLGFQFAATFKGPKWASGWKIAYGVCGALVWIIYVSVVIVWVELKKPDASAVAIDGSEEMAALNQARGRTEERPKTADTVTSTVHDVEIGEFVQVEPMRPARPRAL</sequence>
<accession>A0A0D1Z8T4</accession>
<evidence type="ECO:0000256" key="5">
    <source>
        <dbReference type="ARBA" id="ARBA00022989"/>
    </source>
</evidence>
<dbReference type="GeneID" id="27348969"/>
<comment type="subcellular location">
    <subcellularLocation>
        <location evidence="1">Membrane</location>
    </subcellularLocation>
</comment>
<keyword evidence="5 7" id="KW-1133">Transmembrane helix</keyword>
<dbReference type="SMART" id="SM00665">
    <property type="entry name" value="B561"/>
    <property type="match status" value="1"/>
</dbReference>
<dbReference type="InterPro" id="IPR006593">
    <property type="entry name" value="Cyt_b561/ferric_Rdtase_TM"/>
</dbReference>
<feature type="transmembrane region" description="Helical" evidence="7">
    <location>
        <begin position="182"/>
        <end position="204"/>
    </location>
</feature>
<dbReference type="RefSeq" id="XP_016244252.1">
    <property type="nucleotide sequence ID" value="XM_016397061.1"/>
</dbReference>
<keyword evidence="4" id="KW-0249">Electron transport</keyword>
<feature type="domain" description="Cytochrome b561" evidence="9">
    <location>
        <begin position="80"/>
        <end position="199"/>
    </location>
</feature>
<dbReference type="PANTHER" id="PTHR47797">
    <property type="entry name" value="DEHYDROGENASE, PUTATIVE (AFU_ORTHOLOGUE AFUA_8G05805)-RELATED"/>
    <property type="match status" value="1"/>
</dbReference>
<feature type="chain" id="PRO_5002237592" description="Cytochrome b561 domain-containing protein" evidence="8">
    <location>
        <begin position="24"/>
        <end position="301"/>
    </location>
</feature>
<dbReference type="AlphaFoldDB" id="A0A0D1Z8T4"/>
<dbReference type="CDD" id="cd08760">
    <property type="entry name" value="Cyt_b561_FRRS1_like"/>
    <property type="match status" value="1"/>
</dbReference>
<organism evidence="10 11">
    <name type="scientific">Cladophialophora immunda</name>
    <dbReference type="NCBI Taxonomy" id="569365"/>
    <lineage>
        <taxon>Eukaryota</taxon>
        <taxon>Fungi</taxon>
        <taxon>Dikarya</taxon>
        <taxon>Ascomycota</taxon>
        <taxon>Pezizomycotina</taxon>
        <taxon>Eurotiomycetes</taxon>
        <taxon>Chaetothyriomycetidae</taxon>
        <taxon>Chaetothyriales</taxon>
        <taxon>Herpotrichiellaceae</taxon>
        <taxon>Cladophialophora</taxon>
    </lineage>
</organism>
<evidence type="ECO:0000313" key="10">
    <source>
        <dbReference type="EMBL" id="KIW24036.1"/>
    </source>
</evidence>
<dbReference type="EMBL" id="KN847045">
    <property type="protein sequence ID" value="KIW24036.1"/>
    <property type="molecule type" value="Genomic_DNA"/>
</dbReference>
<dbReference type="OrthoDB" id="19261at2759"/>
<reference evidence="10 11" key="1">
    <citation type="submission" date="2015-01" db="EMBL/GenBank/DDBJ databases">
        <title>The Genome Sequence of Cladophialophora immunda CBS83496.</title>
        <authorList>
            <consortium name="The Broad Institute Genomics Platform"/>
            <person name="Cuomo C."/>
            <person name="de Hoog S."/>
            <person name="Gorbushina A."/>
            <person name="Stielow B."/>
            <person name="Teixiera M."/>
            <person name="Abouelleil A."/>
            <person name="Chapman S.B."/>
            <person name="Priest M."/>
            <person name="Young S.K."/>
            <person name="Wortman J."/>
            <person name="Nusbaum C."/>
            <person name="Birren B."/>
        </authorList>
    </citation>
    <scope>NUCLEOTIDE SEQUENCE [LARGE SCALE GENOMIC DNA]</scope>
    <source>
        <strain evidence="10 11">CBS 83496</strain>
    </source>
</reference>
<evidence type="ECO:0000256" key="3">
    <source>
        <dbReference type="ARBA" id="ARBA00022692"/>
    </source>
</evidence>
<evidence type="ECO:0000259" key="9">
    <source>
        <dbReference type="SMART" id="SM00665"/>
    </source>
</evidence>